<dbReference type="PANTHER" id="PTHR33706">
    <property type="entry name" value="MORN VARIANT REPEAT PROTEIN"/>
    <property type="match status" value="1"/>
</dbReference>
<dbReference type="Proteomes" id="UP001501456">
    <property type="component" value="Unassembled WGS sequence"/>
</dbReference>
<accession>A0ABP7H4A7</accession>
<name>A0ABP7H4A7_9FLAO</name>
<comment type="caution">
    <text evidence="2">The sequence shown here is derived from an EMBL/GenBank/DDBJ whole genome shotgun (WGS) entry which is preliminary data.</text>
</comment>
<protein>
    <recommendedName>
        <fullName evidence="4">Toxin-antitoxin system YwqK family antitoxin</fullName>
    </recommendedName>
</protein>
<evidence type="ECO:0008006" key="4">
    <source>
        <dbReference type="Google" id="ProtNLM"/>
    </source>
</evidence>
<organism evidence="2 3">
    <name type="scientific">Corallibacter vietnamensis</name>
    <dbReference type="NCBI Taxonomy" id="904130"/>
    <lineage>
        <taxon>Bacteria</taxon>
        <taxon>Pseudomonadati</taxon>
        <taxon>Bacteroidota</taxon>
        <taxon>Flavobacteriia</taxon>
        <taxon>Flavobacteriales</taxon>
        <taxon>Flavobacteriaceae</taxon>
        <taxon>Corallibacter</taxon>
    </lineage>
</organism>
<dbReference type="Pfam" id="PF07661">
    <property type="entry name" value="MORN_2"/>
    <property type="match status" value="3"/>
</dbReference>
<feature type="chain" id="PRO_5046296426" description="Toxin-antitoxin system YwqK family antitoxin" evidence="1">
    <location>
        <begin position="20"/>
        <end position="234"/>
    </location>
</feature>
<evidence type="ECO:0000313" key="2">
    <source>
        <dbReference type="EMBL" id="GAA3783959.1"/>
    </source>
</evidence>
<evidence type="ECO:0000313" key="3">
    <source>
        <dbReference type="Proteomes" id="UP001501456"/>
    </source>
</evidence>
<keyword evidence="1" id="KW-0732">Signal</keyword>
<reference evidence="3" key="1">
    <citation type="journal article" date="2019" name="Int. J. Syst. Evol. Microbiol.">
        <title>The Global Catalogue of Microorganisms (GCM) 10K type strain sequencing project: providing services to taxonomists for standard genome sequencing and annotation.</title>
        <authorList>
            <consortium name="The Broad Institute Genomics Platform"/>
            <consortium name="The Broad Institute Genome Sequencing Center for Infectious Disease"/>
            <person name="Wu L."/>
            <person name="Ma J."/>
        </authorList>
    </citation>
    <scope>NUCLEOTIDE SEQUENCE [LARGE SCALE GENOMIC DNA]</scope>
    <source>
        <strain evidence="3">JCM 17525</strain>
    </source>
</reference>
<keyword evidence="3" id="KW-1185">Reference proteome</keyword>
<dbReference type="EMBL" id="BAABBI010000001">
    <property type="protein sequence ID" value="GAA3783959.1"/>
    <property type="molecule type" value="Genomic_DNA"/>
</dbReference>
<dbReference type="RefSeq" id="WP_344729002.1">
    <property type="nucleotide sequence ID" value="NZ_BAABBI010000001.1"/>
</dbReference>
<proteinExistence type="predicted"/>
<sequence>MRITILSIITLLLISIGHAQTVNQLDANGERHGVWKKNYEGTNILRYEGEFFHGKEIGEFKFYKKYQNKAILSATKLFNKDNQIAEVTFLASNGKVISQGKMNGKKHIGKWVYYHNNSNQIMTLEHYNDNGLLDGESVVYYADGQIAEKRHYNKGLLEGEAKWYSENGTLIKSYIYVNNELHGEAKFYDETGKLILKGRYKRDKKDGVWTHYKDGKVSEEKDYTIRSKNPYKKK</sequence>
<dbReference type="InterPro" id="IPR011652">
    <property type="entry name" value="MORN_2"/>
</dbReference>
<gene>
    <name evidence="2" type="ORF">GCM10022271_15350</name>
</gene>
<dbReference type="PANTHER" id="PTHR33706:SF1">
    <property type="entry name" value="TPR REPEAT PROTEIN"/>
    <property type="match status" value="1"/>
</dbReference>
<dbReference type="SUPFAM" id="SSF82185">
    <property type="entry name" value="Histone H3 K4-specific methyltransferase SET7/9 N-terminal domain"/>
    <property type="match status" value="2"/>
</dbReference>
<dbReference type="Gene3D" id="3.90.930.1">
    <property type="match status" value="1"/>
</dbReference>
<evidence type="ECO:0000256" key="1">
    <source>
        <dbReference type="SAM" id="SignalP"/>
    </source>
</evidence>
<feature type="signal peptide" evidence="1">
    <location>
        <begin position="1"/>
        <end position="19"/>
    </location>
</feature>